<name>R7Z4T7_CONA1</name>
<sequence>MAIHRSASGHHHAFCITRGDMGVDLIYDPAGTKYQTRDTYARRDLGRGEHTSTVVDMQLDADRDEDPFFDALRDPIPHESRDTGRDLDMIAKILKDTNISVFPNEDRAIDTNLDEGWFTDTSTTGAGS</sequence>
<organism evidence="1 2">
    <name type="scientific">Coniosporium apollinis (strain CBS 100218)</name>
    <name type="common">Rock-inhabiting black yeast</name>
    <dbReference type="NCBI Taxonomy" id="1168221"/>
    <lineage>
        <taxon>Eukaryota</taxon>
        <taxon>Fungi</taxon>
        <taxon>Dikarya</taxon>
        <taxon>Ascomycota</taxon>
        <taxon>Pezizomycotina</taxon>
        <taxon>Dothideomycetes</taxon>
        <taxon>Dothideomycetes incertae sedis</taxon>
        <taxon>Coniosporium</taxon>
    </lineage>
</organism>
<dbReference type="AlphaFoldDB" id="R7Z4T7"/>
<keyword evidence="2" id="KW-1185">Reference proteome</keyword>
<dbReference type="EMBL" id="JH767606">
    <property type="protein sequence ID" value="EON69093.1"/>
    <property type="molecule type" value="Genomic_DNA"/>
</dbReference>
<protein>
    <submittedName>
        <fullName evidence="1">Uncharacterized protein</fullName>
    </submittedName>
</protein>
<dbReference type="RefSeq" id="XP_007784410.1">
    <property type="nucleotide sequence ID" value="XM_007786220.1"/>
</dbReference>
<proteinExistence type="predicted"/>
<dbReference type="Proteomes" id="UP000016924">
    <property type="component" value="Unassembled WGS sequence"/>
</dbReference>
<dbReference type="GeneID" id="19905717"/>
<gene>
    <name evidence="1" type="ORF">W97_08406</name>
</gene>
<reference evidence="2" key="1">
    <citation type="submission" date="2012-06" db="EMBL/GenBank/DDBJ databases">
        <title>The genome sequence of Coniosporium apollinis CBS 100218.</title>
        <authorList>
            <consortium name="The Broad Institute Genome Sequencing Platform"/>
            <person name="Cuomo C."/>
            <person name="Gorbushina A."/>
            <person name="Noack S."/>
            <person name="Walker B."/>
            <person name="Young S.K."/>
            <person name="Zeng Q."/>
            <person name="Gargeya S."/>
            <person name="Fitzgerald M."/>
            <person name="Haas B."/>
            <person name="Abouelleil A."/>
            <person name="Alvarado L."/>
            <person name="Arachchi H.M."/>
            <person name="Berlin A.M."/>
            <person name="Chapman S.B."/>
            <person name="Goldberg J."/>
            <person name="Griggs A."/>
            <person name="Gujja S."/>
            <person name="Hansen M."/>
            <person name="Howarth C."/>
            <person name="Imamovic A."/>
            <person name="Larimer J."/>
            <person name="McCowan C."/>
            <person name="Montmayeur A."/>
            <person name="Murphy C."/>
            <person name="Neiman D."/>
            <person name="Pearson M."/>
            <person name="Priest M."/>
            <person name="Roberts A."/>
            <person name="Saif S."/>
            <person name="Shea T."/>
            <person name="Sisk P."/>
            <person name="Sykes S."/>
            <person name="Wortman J."/>
            <person name="Nusbaum C."/>
            <person name="Birren B."/>
        </authorList>
    </citation>
    <scope>NUCLEOTIDE SEQUENCE [LARGE SCALE GENOMIC DNA]</scope>
    <source>
        <strain evidence="2">CBS 100218</strain>
    </source>
</reference>
<dbReference type="HOGENOM" id="CLU_1959460_0_0_1"/>
<accession>R7Z4T7</accession>
<evidence type="ECO:0000313" key="1">
    <source>
        <dbReference type="EMBL" id="EON69093.1"/>
    </source>
</evidence>
<evidence type="ECO:0000313" key="2">
    <source>
        <dbReference type="Proteomes" id="UP000016924"/>
    </source>
</evidence>